<dbReference type="InterPro" id="IPR003615">
    <property type="entry name" value="HNH_nuc"/>
</dbReference>
<evidence type="ECO:0000256" key="1">
    <source>
        <dbReference type="SAM" id="MobiDB-lite"/>
    </source>
</evidence>
<dbReference type="RefSeq" id="XP_025576818.1">
    <property type="nucleotide sequence ID" value="XM_025724274.1"/>
</dbReference>
<reference evidence="3 4" key="1">
    <citation type="submission" date="2018-02" db="EMBL/GenBank/DDBJ databases">
        <title>The genomes of Aspergillus section Nigri reveals drivers in fungal speciation.</title>
        <authorList>
            <consortium name="DOE Joint Genome Institute"/>
            <person name="Vesth T.C."/>
            <person name="Nybo J."/>
            <person name="Theobald S."/>
            <person name="Brandl J."/>
            <person name="Frisvad J.C."/>
            <person name="Nielsen K.F."/>
            <person name="Lyhne E.K."/>
            <person name="Kogle M.E."/>
            <person name="Kuo A."/>
            <person name="Riley R."/>
            <person name="Clum A."/>
            <person name="Nolan M."/>
            <person name="Lipzen A."/>
            <person name="Salamov A."/>
            <person name="Henrissat B."/>
            <person name="Wiebenga A."/>
            <person name="De vries R.P."/>
            <person name="Grigoriev I.V."/>
            <person name="Mortensen U.H."/>
            <person name="Andersen M.R."/>
            <person name="Baker S.E."/>
        </authorList>
    </citation>
    <scope>NUCLEOTIDE SEQUENCE [LARGE SCALE GENOMIC DNA]</scope>
    <source>
        <strain evidence="3 4">CBS 121593</strain>
    </source>
</reference>
<dbReference type="VEuPathDB" id="FungiDB:BO80DRAFT_501142"/>
<evidence type="ECO:0000313" key="4">
    <source>
        <dbReference type="Proteomes" id="UP000249402"/>
    </source>
</evidence>
<feature type="domain" description="HNH nuclease" evidence="2">
    <location>
        <begin position="176"/>
        <end position="288"/>
    </location>
</feature>
<dbReference type="GeneID" id="37229139"/>
<accession>A0A395H3L0</accession>
<dbReference type="STRING" id="1448316.A0A395H3L0"/>
<dbReference type="EMBL" id="KZ824431">
    <property type="protein sequence ID" value="RAL02491.1"/>
    <property type="molecule type" value="Genomic_DNA"/>
</dbReference>
<feature type="compositionally biased region" description="Polar residues" evidence="1">
    <location>
        <begin position="20"/>
        <end position="29"/>
    </location>
</feature>
<organism evidence="3 4">
    <name type="scientific">Aspergillus ibericus CBS 121593</name>
    <dbReference type="NCBI Taxonomy" id="1448316"/>
    <lineage>
        <taxon>Eukaryota</taxon>
        <taxon>Fungi</taxon>
        <taxon>Dikarya</taxon>
        <taxon>Ascomycota</taxon>
        <taxon>Pezizomycotina</taxon>
        <taxon>Eurotiomycetes</taxon>
        <taxon>Eurotiomycetidae</taxon>
        <taxon>Eurotiales</taxon>
        <taxon>Aspergillaceae</taxon>
        <taxon>Aspergillus</taxon>
        <taxon>Aspergillus subgen. Circumdati</taxon>
    </lineage>
</organism>
<dbReference type="Pfam" id="PF13391">
    <property type="entry name" value="HNH_2"/>
    <property type="match status" value="1"/>
</dbReference>
<feature type="non-terminal residue" evidence="3">
    <location>
        <position position="1"/>
    </location>
</feature>
<gene>
    <name evidence="3" type="ORF">BO80DRAFT_501142</name>
</gene>
<evidence type="ECO:0000259" key="2">
    <source>
        <dbReference type="Pfam" id="PF13391"/>
    </source>
</evidence>
<proteinExistence type="predicted"/>
<feature type="region of interest" description="Disordered" evidence="1">
    <location>
        <begin position="1"/>
        <end position="39"/>
    </location>
</feature>
<dbReference type="AlphaFoldDB" id="A0A395H3L0"/>
<keyword evidence="4" id="KW-1185">Reference proteome</keyword>
<sequence length="397" mass="44470">MASKRKRDMSPAPPQRSARLRTQQESASSGLPPRPTLQRELSIFSTDVETEETWPSLRKEAEARIANYTHQKRPNEDKLQASLNAFLQWLPEGGRESIARDIVGASTDDKLHEGFSNLLSALAMPMKTRSRPGTVTSSPHTRRLQSVEAVATTLDQPTERQRSFRNDCLRRDGYRCVISGELDINTWEARGLPTDVDFGPVEAGHIIPFSYASWPYSSVGPPCDHASPFIRTEKEPPSETSTAWEVLWRCFPGVRHEGIAVETINSLTNGLTMRSPVHMAFGAFSIALKPTDTPNLYERVFFRRYPSSERRALPASNMIELKQAPGAEDLELPSAALLDCHYRLAEILNASGMAEVIDEHWRRWEDLKESAGGMLRPDGGTEIGEYLEVALWDRVAV</sequence>
<evidence type="ECO:0000313" key="3">
    <source>
        <dbReference type="EMBL" id="RAL02491.1"/>
    </source>
</evidence>
<dbReference type="Proteomes" id="UP000249402">
    <property type="component" value="Unassembled WGS sequence"/>
</dbReference>
<protein>
    <recommendedName>
        <fullName evidence="2">HNH nuclease domain-containing protein</fullName>
    </recommendedName>
</protein>
<name>A0A395H3L0_9EURO</name>
<dbReference type="OrthoDB" id="2104739at2759"/>